<dbReference type="Gene3D" id="3.10.450.50">
    <property type="match status" value="1"/>
</dbReference>
<evidence type="ECO:0000259" key="1">
    <source>
        <dbReference type="Pfam" id="PF12680"/>
    </source>
</evidence>
<dbReference type="EMBL" id="CAEZWI010000042">
    <property type="protein sequence ID" value="CAB4650493.1"/>
    <property type="molecule type" value="Genomic_DNA"/>
</dbReference>
<dbReference type="EMBL" id="CAEZWD010000094">
    <property type="protein sequence ID" value="CAB4652739.1"/>
    <property type="molecule type" value="Genomic_DNA"/>
</dbReference>
<organism evidence="2">
    <name type="scientific">freshwater metagenome</name>
    <dbReference type="NCBI Taxonomy" id="449393"/>
    <lineage>
        <taxon>unclassified sequences</taxon>
        <taxon>metagenomes</taxon>
        <taxon>ecological metagenomes</taxon>
    </lineage>
</organism>
<evidence type="ECO:0000313" key="2">
    <source>
        <dbReference type="EMBL" id="CAB4650493.1"/>
    </source>
</evidence>
<feature type="domain" description="SnoaL-like" evidence="1">
    <location>
        <begin position="20"/>
        <end position="116"/>
    </location>
</feature>
<protein>
    <submittedName>
        <fullName evidence="2">Unannotated protein</fullName>
    </submittedName>
</protein>
<dbReference type="InterPro" id="IPR032710">
    <property type="entry name" value="NTF2-like_dom_sf"/>
</dbReference>
<evidence type="ECO:0000313" key="3">
    <source>
        <dbReference type="EMBL" id="CAB4652739.1"/>
    </source>
</evidence>
<dbReference type="SUPFAM" id="SSF54427">
    <property type="entry name" value="NTF2-like"/>
    <property type="match status" value="1"/>
</dbReference>
<gene>
    <name evidence="3" type="ORF">UFOPK2171_00743</name>
    <name evidence="2" type="ORF">UFOPK2237_00480</name>
</gene>
<dbReference type="InterPro" id="IPR037401">
    <property type="entry name" value="SnoaL-like"/>
</dbReference>
<accession>A0A6J6KPR5</accession>
<name>A0A6J6KPR5_9ZZZZ</name>
<reference evidence="2" key="1">
    <citation type="submission" date="2020-05" db="EMBL/GenBank/DDBJ databases">
        <authorList>
            <person name="Chiriac C."/>
            <person name="Salcher M."/>
            <person name="Ghai R."/>
            <person name="Kavagutti S V."/>
        </authorList>
    </citation>
    <scope>NUCLEOTIDE SEQUENCE</scope>
</reference>
<proteinExistence type="predicted"/>
<dbReference type="Pfam" id="PF12680">
    <property type="entry name" value="SnoaL_2"/>
    <property type="match status" value="1"/>
</dbReference>
<sequence>METKGNNLPADPRQWVKDLEAIWQARDGVEAAKGFTEDAVQVWGTNQRQTGPELATRPAKWFAYAKDLNITKKYLAHSDDTIVASWNSTYTHPETGKKVFERGIEYFVFREGLVAEQHAWQHSWNEGDVSSTGDISTD</sequence>
<dbReference type="AlphaFoldDB" id="A0A6J6KPR5"/>